<evidence type="ECO:0000256" key="1">
    <source>
        <dbReference type="SAM" id="Phobius"/>
    </source>
</evidence>
<evidence type="ECO:0000313" key="2">
    <source>
        <dbReference type="EMBL" id="MCB7389327.1"/>
    </source>
</evidence>
<evidence type="ECO:0000313" key="3">
    <source>
        <dbReference type="Proteomes" id="UP001299546"/>
    </source>
</evidence>
<keyword evidence="3" id="KW-1185">Reference proteome</keyword>
<accession>A0ABS8DMP3</accession>
<comment type="caution">
    <text evidence="2">The sequence shown here is derived from an EMBL/GenBank/DDBJ whole genome shotgun (WGS) entry which is preliminary data.</text>
</comment>
<reference evidence="2 3" key="1">
    <citation type="submission" date="2021-10" db="EMBL/GenBank/DDBJ databases">
        <title>Collection of gut derived symbiotic bacterial strains cultured from healthy donors.</title>
        <authorList>
            <person name="Lin H."/>
            <person name="Littmann E."/>
            <person name="Kohout C."/>
            <person name="Pamer E.G."/>
        </authorList>
    </citation>
    <scope>NUCLEOTIDE SEQUENCE [LARGE SCALE GENOMIC DNA]</scope>
    <source>
        <strain evidence="2 3">DFI.1.165</strain>
    </source>
</reference>
<feature type="transmembrane region" description="Helical" evidence="1">
    <location>
        <begin position="12"/>
        <end position="30"/>
    </location>
</feature>
<name>A0ABS8DMP3_9FIRM</name>
<organism evidence="2 3">
    <name type="scientific">Bariatricus massiliensis</name>
    <dbReference type="NCBI Taxonomy" id="1745713"/>
    <lineage>
        <taxon>Bacteria</taxon>
        <taxon>Bacillati</taxon>
        <taxon>Bacillota</taxon>
        <taxon>Clostridia</taxon>
        <taxon>Lachnospirales</taxon>
        <taxon>Lachnospiraceae</taxon>
        <taxon>Bariatricus</taxon>
    </lineage>
</organism>
<feature type="transmembrane region" description="Helical" evidence="1">
    <location>
        <begin position="67"/>
        <end position="91"/>
    </location>
</feature>
<dbReference type="Proteomes" id="UP001299546">
    <property type="component" value="Unassembled WGS sequence"/>
</dbReference>
<dbReference type="RefSeq" id="WP_066738362.1">
    <property type="nucleotide sequence ID" value="NZ_JAJCIQ010000021.1"/>
</dbReference>
<gene>
    <name evidence="2" type="ORF">LIZ65_18760</name>
</gene>
<protein>
    <submittedName>
        <fullName evidence="2">Uncharacterized protein</fullName>
    </submittedName>
</protein>
<keyword evidence="1" id="KW-0812">Transmembrane</keyword>
<proteinExistence type="predicted"/>
<sequence length="103" mass="11387">MSKEKAIKYLKVLAILFIVLGIIMLSVGFYKKNSYKNPDSEFSYSKTSINAYVGGDAYNYIINGTYFTAYAVMGTGCFIISAITGTAALFLSIRPDEEKIPEL</sequence>
<keyword evidence="1" id="KW-0472">Membrane</keyword>
<keyword evidence="1" id="KW-1133">Transmembrane helix</keyword>
<dbReference type="EMBL" id="JAJCIS010000022">
    <property type="protein sequence ID" value="MCB7389327.1"/>
    <property type="molecule type" value="Genomic_DNA"/>
</dbReference>